<accession>A0ABR1RVE8</accession>
<name>A0ABR1RVE8_9PEZI</name>
<reference evidence="1 2" key="1">
    <citation type="submission" date="2023-01" db="EMBL/GenBank/DDBJ databases">
        <title>Analysis of 21 Apiospora genomes using comparative genomics revels a genus with tremendous synthesis potential of carbohydrate active enzymes and secondary metabolites.</title>
        <authorList>
            <person name="Sorensen T."/>
        </authorList>
    </citation>
    <scope>NUCLEOTIDE SEQUENCE [LARGE SCALE GENOMIC DNA]</scope>
    <source>
        <strain evidence="1 2">CBS 20057</strain>
    </source>
</reference>
<dbReference type="Proteomes" id="UP001396898">
    <property type="component" value="Unassembled WGS sequence"/>
</dbReference>
<comment type="caution">
    <text evidence="1">The sequence shown here is derived from an EMBL/GenBank/DDBJ whole genome shotgun (WGS) entry which is preliminary data.</text>
</comment>
<proteinExistence type="predicted"/>
<evidence type="ECO:0000313" key="1">
    <source>
        <dbReference type="EMBL" id="KAK8018867.1"/>
    </source>
</evidence>
<gene>
    <name evidence="1" type="ORF">PG991_008057</name>
</gene>
<evidence type="ECO:0008006" key="3">
    <source>
        <dbReference type="Google" id="ProtNLM"/>
    </source>
</evidence>
<organism evidence="1 2">
    <name type="scientific">Apiospora marii</name>
    <dbReference type="NCBI Taxonomy" id="335849"/>
    <lineage>
        <taxon>Eukaryota</taxon>
        <taxon>Fungi</taxon>
        <taxon>Dikarya</taxon>
        <taxon>Ascomycota</taxon>
        <taxon>Pezizomycotina</taxon>
        <taxon>Sordariomycetes</taxon>
        <taxon>Xylariomycetidae</taxon>
        <taxon>Amphisphaeriales</taxon>
        <taxon>Apiosporaceae</taxon>
        <taxon>Apiospora</taxon>
    </lineage>
</organism>
<sequence length="166" mass="18676">MAGRGELRRLCDQLAATRDETLTLFPRFQKVVFNLWPELVRHVPEAEGLLAPLNKAWDDWVTFDYRLATFRARVQDALERKTSQVQIGFWVDRDNQRRAHSISRVGKALDALESLVKILMCGSAMASLRIDGSDAAGPNSPNDDRITGETQPALKQLELLVGEITM</sequence>
<evidence type="ECO:0000313" key="2">
    <source>
        <dbReference type="Proteomes" id="UP001396898"/>
    </source>
</evidence>
<protein>
    <recommendedName>
        <fullName evidence="3">Dynein heavy chain tail domain-containing protein</fullName>
    </recommendedName>
</protein>
<keyword evidence="2" id="KW-1185">Reference proteome</keyword>
<dbReference type="EMBL" id="JAQQWI010000010">
    <property type="protein sequence ID" value="KAK8018867.1"/>
    <property type="molecule type" value="Genomic_DNA"/>
</dbReference>